<dbReference type="SMART" id="SM00382">
    <property type="entry name" value="AAA"/>
    <property type="match status" value="1"/>
</dbReference>
<evidence type="ECO:0000256" key="1">
    <source>
        <dbReference type="ARBA" id="ARBA00004448"/>
    </source>
</evidence>
<feature type="transmembrane region" description="Helical" evidence="18">
    <location>
        <begin position="162"/>
        <end position="181"/>
    </location>
</feature>
<dbReference type="PROSITE" id="PS50893">
    <property type="entry name" value="ABC_TRANSPORTER_2"/>
    <property type="match status" value="1"/>
</dbReference>
<evidence type="ECO:0000256" key="17">
    <source>
        <dbReference type="ARBA" id="ARBA00042968"/>
    </source>
</evidence>
<keyword evidence="3" id="KW-0813">Transport</keyword>
<keyword evidence="7" id="KW-0999">Mitochondrion inner membrane</keyword>
<dbReference type="SUPFAM" id="SSF52540">
    <property type="entry name" value="P-loop containing nucleoside triphosphate hydrolases"/>
    <property type="match status" value="1"/>
</dbReference>
<evidence type="ECO:0000256" key="5">
    <source>
        <dbReference type="ARBA" id="ARBA00022692"/>
    </source>
</evidence>
<feature type="transmembrane region" description="Helical" evidence="18">
    <location>
        <begin position="107"/>
        <end position="128"/>
    </location>
</feature>
<dbReference type="InterPro" id="IPR039421">
    <property type="entry name" value="Type_1_exporter"/>
</dbReference>
<evidence type="ECO:0000256" key="18">
    <source>
        <dbReference type="SAM" id="Phobius"/>
    </source>
</evidence>
<evidence type="ECO:0000256" key="13">
    <source>
        <dbReference type="ARBA" id="ARBA00023128"/>
    </source>
</evidence>
<dbReference type="AlphaFoldDB" id="A0A915IGS0"/>
<evidence type="ECO:0000256" key="9">
    <source>
        <dbReference type="ARBA" id="ARBA00022946"/>
    </source>
</evidence>
<dbReference type="GO" id="GO:0005524">
    <property type="term" value="F:ATP binding"/>
    <property type="evidence" value="ECO:0007669"/>
    <property type="project" value="UniProtKB-KW"/>
</dbReference>
<dbReference type="InterPro" id="IPR036640">
    <property type="entry name" value="ABC1_TM_sf"/>
</dbReference>
<comment type="subcellular location">
    <subcellularLocation>
        <location evidence="1">Mitochondrion inner membrane</location>
        <topology evidence="1">Multi-pass membrane protein</topology>
    </subcellularLocation>
</comment>
<feature type="transmembrane region" description="Helical" evidence="18">
    <location>
        <begin position="257"/>
        <end position="277"/>
    </location>
</feature>
<dbReference type="InterPro" id="IPR017871">
    <property type="entry name" value="ABC_transporter-like_CS"/>
</dbReference>
<dbReference type="GO" id="GO:0006813">
    <property type="term" value="P:potassium ion transport"/>
    <property type="evidence" value="ECO:0007669"/>
    <property type="project" value="UniProtKB-KW"/>
</dbReference>
<evidence type="ECO:0000259" key="20">
    <source>
        <dbReference type="PROSITE" id="PS50929"/>
    </source>
</evidence>
<dbReference type="OMA" id="MTWLGER"/>
<dbReference type="InterPro" id="IPR011527">
    <property type="entry name" value="ABC1_TM_dom"/>
</dbReference>
<dbReference type="PANTHER" id="PTHR43394">
    <property type="entry name" value="ATP-DEPENDENT PERMEASE MDL1, MITOCHONDRIAL"/>
    <property type="match status" value="1"/>
</dbReference>
<evidence type="ECO:0000313" key="21">
    <source>
        <dbReference type="Proteomes" id="UP000887565"/>
    </source>
</evidence>
<evidence type="ECO:0000256" key="8">
    <source>
        <dbReference type="ARBA" id="ARBA00022840"/>
    </source>
</evidence>
<dbReference type="FunFam" id="1.20.1560.10:FF:000016">
    <property type="entry name" value="ATP-binding cassette sub-family B member 8, mitochondrial"/>
    <property type="match status" value="1"/>
</dbReference>
<feature type="domain" description="ABC transporter" evidence="19">
    <location>
        <begin position="433"/>
        <end position="670"/>
    </location>
</feature>
<dbReference type="WBParaSite" id="nRc.2.0.1.t12506-RA">
    <property type="protein sequence ID" value="nRc.2.0.1.t12506-RA"/>
    <property type="gene ID" value="nRc.2.0.1.g12506"/>
</dbReference>
<keyword evidence="11 18" id="KW-1133">Transmembrane helix</keyword>
<evidence type="ECO:0000256" key="10">
    <source>
        <dbReference type="ARBA" id="ARBA00022958"/>
    </source>
</evidence>
<evidence type="ECO:0000256" key="2">
    <source>
        <dbReference type="ARBA" id="ARBA00007577"/>
    </source>
</evidence>
<dbReference type="Gene3D" id="3.40.50.300">
    <property type="entry name" value="P-loop containing nucleotide triphosphate hydrolases"/>
    <property type="match status" value="1"/>
</dbReference>
<dbReference type="Gene3D" id="1.20.1560.10">
    <property type="entry name" value="ABC transporter type 1, transmembrane domain"/>
    <property type="match status" value="1"/>
</dbReference>
<keyword evidence="13" id="KW-0496">Mitochondrion</keyword>
<keyword evidence="6" id="KW-0547">Nucleotide-binding</keyword>
<accession>A0A915IGS0</accession>
<name>A0A915IGS0_ROMCU</name>
<dbReference type="GO" id="GO:0015421">
    <property type="term" value="F:ABC-type oligopeptide transporter activity"/>
    <property type="evidence" value="ECO:0007669"/>
    <property type="project" value="TreeGrafter"/>
</dbReference>
<evidence type="ECO:0000259" key="19">
    <source>
        <dbReference type="PROSITE" id="PS50893"/>
    </source>
</evidence>
<keyword evidence="5 18" id="KW-0812">Transmembrane</keyword>
<evidence type="ECO:0000256" key="12">
    <source>
        <dbReference type="ARBA" id="ARBA00023065"/>
    </source>
</evidence>
<keyword evidence="8" id="KW-0067">ATP-binding</keyword>
<evidence type="ECO:0000256" key="4">
    <source>
        <dbReference type="ARBA" id="ARBA00022538"/>
    </source>
</evidence>
<dbReference type="CDD" id="cd03249">
    <property type="entry name" value="ABC_MTABC3_MDL1_MDL2"/>
    <property type="match status" value="1"/>
</dbReference>
<reference evidence="22" key="1">
    <citation type="submission" date="2022-11" db="UniProtKB">
        <authorList>
            <consortium name="WormBaseParasite"/>
        </authorList>
    </citation>
    <scope>IDENTIFICATION</scope>
</reference>
<dbReference type="Pfam" id="PF00005">
    <property type="entry name" value="ABC_tran"/>
    <property type="match status" value="1"/>
</dbReference>
<keyword evidence="9" id="KW-0809">Transit peptide</keyword>
<evidence type="ECO:0000256" key="15">
    <source>
        <dbReference type="ARBA" id="ARBA00040439"/>
    </source>
</evidence>
<evidence type="ECO:0000313" key="22">
    <source>
        <dbReference type="WBParaSite" id="nRc.2.0.1.t12506-RA"/>
    </source>
</evidence>
<evidence type="ECO:0000256" key="7">
    <source>
        <dbReference type="ARBA" id="ARBA00022792"/>
    </source>
</evidence>
<comment type="similarity">
    <text evidence="2">Belongs to the ABC transporter superfamily. ABCB family. Multidrug resistance exporter (TC 3.A.1.201) subfamily.</text>
</comment>
<keyword evidence="4" id="KW-0633">Potassium transport</keyword>
<keyword evidence="12" id="KW-0406">Ion transport</keyword>
<evidence type="ECO:0000256" key="14">
    <source>
        <dbReference type="ARBA" id="ARBA00023136"/>
    </source>
</evidence>
<sequence>MFGNKALPISSEIGKNYHSGNVNYVFKICKFRIRNWKSVNSKTKNPCKIVVLPAALFLPSFFKKAFTKKKIKTSDRDRVSEAVNNEQRSKSQENFPWASFGFILRPYLLFLVAAVVTAIFAAVVNIQIPLQLGALVNVAAGIKDKTFILACLHRPAFRLLSLYGIQSLLTALYISLLSFVGEKVARDLRLKLFDSLLMQDIQFFDAKRTGELVARLSTDVQEFKSCFKQAVSQGLRNITQCVGCSVSLYFISPKMTLATLTVLPVVVLLGTVLGSFLRHISKQAQEQVALATAVASEALNNIRTVKAFAMEETEEKMYARELEKSRNLNEVLGIGVGIFQGLTNFVLNGIILSVIYGGSHLISSGEITSGQLMSFLVTAQVIQRSLAQVSLLFGQVIKGTSAGARVFLFIDRQADLDKSGNRIIPYHSLLGEVKFDNVSFTYPNRPDFTVLKDFALTIQPGQIVALCGHSGAGKSTVAALLERFYDVDSGSVTIDGNDVKNLDIKWLRGKAVGFISQEPVLFHTTIKENIRYGKPEATDYEVLEAAKIANADSFIRTFPDGYDTVAGERGVALSGGQKQRIAIARALLKNPPILILDEATSALDAESERLVQEALDRAEKGRTVLVIAHRLSTLQNADKIAVVSGNKIAEIGSHKELLKLKGLYWQLVQHQRSN</sequence>
<dbReference type="InterPro" id="IPR003439">
    <property type="entry name" value="ABC_transporter-like_ATP-bd"/>
</dbReference>
<organism evidence="21 22">
    <name type="scientific">Romanomermis culicivorax</name>
    <name type="common">Nematode worm</name>
    <dbReference type="NCBI Taxonomy" id="13658"/>
    <lineage>
        <taxon>Eukaryota</taxon>
        <taxon>Metazoa</taxon>
        <taxon>Ecdysozoa</taxon>
        <taxon>Nematoda</taxon>
        <taxon>Enoplea</taxon>
        <taxon>Dorylaimia</taxon>
        <taxon>Mermithida</taxon>
        <taxon>Mermithoidea</taxon>
        <taxon>Mermithidae</taxon>
        <taxon>Romanomermis</taxon>
    </lineage>
</organism>
<dbReference type="InterPro" id="IPR027417">
    <property type="entry name" value="P-loop_NTPase"/>
</dbReference>
<dbReference type="SUPFAM" id="SSF90123">
    <property type="entry name" value="ABC transporter transmembrane region"/>
    <property type="match status" value="1"/>
</dbReference>
<protein>
    <recommendedName>
        <fullName evidence="15">Mitochondrial potassium channel ATP-binding subunit</fullName>
    </recommendedName>
    <alternativeName>
        <fullName evidence="17">ATP-binding cassette sub-family B member 8, mitochondrial</fullName>
    </alternativeName>
    <alternativeName>
        <fullName evidence="16">Mitochondrial sulfonylurea-receptor</fullName>
    </alternativeName>
</protein>
<evidence type="ECO:0000256" key="16">
    <source>
        <dbReference type="ARBA" id="ARBA00041416"/>
    </source>
</evidence>
<dbReference type="GO" id="GO:0090374">
    <property type="term" value="P:oligopeptide export from mitochondrion"/>
    <property type="evidence" value="ECO:0007669"/>
    <property type="project" value="TreeGrafter"/>
</dbReference>
<evidence type="ECO:0000256" key="6">
    <source>
        <dbReference type="ARBA" id="ARBA00022741"/>
    </source>
</evidence>
<keyword evidence="10" id="KW-0630">Potassium</keyword>
<dbReference type="PROSITE" id="PS00211">
    <property type="entry name" value="ABC_TRANSPORTER_1"/>
    <property type="match status" value="1"/>
</dbReference>
<evidence type="ECO:0000256" key="11">
    <source>
        <dbReference type="ARBA" id="ARBA00022989"/>
    </source>
</evidence>
<keyword evidence="14 18" id="KW-0472">Membrane</keyword>
<dbReference type="FunFam" id="3.40.50.300:FF:000403">
    <property type="entry name" value="ATP-binding cassette sub-family B member 8, mitochondrial"/>
    <property type="match status" value="1"/>
</dbReference>
<proteinExistence type="inferred from homology"/>
<feature type="domain" description="ABC transmembrane type-1" evidence="20">
    <location>
        <begin position="112"/>
        <end position="398"/>
    </location>
</feature>
<dbReference type="Pfam" id="PF00664">
    <property type="entry name" value="ABC_membrane"/>
    <property type="match status" value="1"/>
</dbReference>
<dbReference type="GO" id="GO:0005743">
    <property type="term" value="C:mitochondrial inner membrane"/>
    <property type="evidence" value="ECO:0007669"/>
    <property type="project" value="UniProtKB-SubCell"/>
</dbReference>
<dbReference type="PANTHER" id="PTHR43394:SF17">
    <property type="entry name" value="MITOCHONDRIAL POTASSIUM CHANNEL ATP-BINDING SUBUNIT"/>
    <property type="match status" value="1"/>
</dbReference>
<dbReference type="Proteomes" id="UP000887565">
    <property type="component" value="Unplaced"/>
</dbReference>
<dbReference type="InterPro" id="IPR003593">
    <property type="entry name" value="AAA+_ATPase"/>
</dbReference>
<dbReference type="PROSITE" id="PS50929">
    <property type="entry name" value="ABC_TM1F"/>
    <property type="match status" value="1"/>
</dbReference>
<keyword evidence="21" id="KW-1185">Reference proteome</keyword>
<evidence type="ECO:0000256" key="3">
    <source>
        <dbReference type="ARBA" id="ARBA00022448"/>
    </source>
</evidence>
<dbReference type="GO" id="GO:0016887">
    <property type="term" value="F:ATP hydrolysis activity"/>
    <property type="evidence" value="ECO:0007669"/>
    <property type="project" value="InterPro"/>
</dbReference>
<dbReference type="CDD" id="cd18574">
    <property type="entry name" value="ABC_6TM_ABCB8_like"/>
    <property type="match status" value="1"/>
</dbReference>